<organism evidence="2 3">
    <name type="scientific">Jannaschia faecimaris</name>
    <dbReference type="NCBI Taxonomy" id="1244108"/>
    <lineage>
        <taxon>Bacteria</taxon>
        <taxon>Pseudomonadati</taxon>
        <taxon>Pseudomonadota</taxon>
        <taxon>Alphaproteobacteria</taxon>
        <taxon>Rhodobacterales</taxon>
        <taxon>Roseobacteraceae</taxon>
        <taxon>Jannaschia</taxon>
    </lineage>
</organism>
<dbReference type="EMBL" id="FNPX01000001">
    <property type="protein sequence ID" value="SDY30831.1"/>
    <property type="molecule type" value="Genomic_DNA"/>
</dbReference>
<dbReference type="InterPro" id="IPR011944">
    <property type="entry name" value="Steroid_delta5-4_isomerase"/>
</dbReference>
<reference evidence="3" key="1">
    <citation type="submission" date="2016-10" db="EMBL/GenBank/DDBJ databases">
        <authorList>
            <person name="Varghese N."/>
            <person name="Submissions S."/>
        </authorList>
    </citation>
    <scope>NUCLEOTIDE SEQUENCE [LARGE SCALE GENOMIC DNA]</scope>
    <source>
        <strain evidence="3">DSM 100420</strain>
    </source>
</reference>
<feature type="domain" description="SnoaL-like" evidence="1">
    <location>
        <begin position="25"/>
        <end position="119"/>
    </location>
</feature>
<dbReference type="NCBIfam" id="TIGR02246">
    <property type="entry name" value="SgcJ/EcaC family oxidoreductase"/>
    <property type="match status" value="1"/>
</dbReference>
<dbReference type="AlphaFoldDB" id="A0A1H3IT17"/>
<name>A0A1H3IT17_9RHOB</name>
<dbReference type="Gene3D" id="3.10.450.50">
    <property type="match status" value="1"/>
</dbReference>
<gene>
    <name evidence="2" type="ORF">SAMN05444004_101100</name>
</gene>
<dbReference type="Proteomes" id="UP000198914">
    <property type="component" value="Unassembled WGS sequence"/>
</dbReference>
<dbReference type="Pfam" id="PF12680">
    <property type="entry name" value="SnoaL_2"/>
    <property type="match status" value="1"/>
</dbReference>
<dbReference type="SUPFAM" id="SSF54427">
    <property type="entry name" value="NTF2-like"/>
    <property type="match status" value="1"/>
</dbReference>
<accession>A0A1H3IT17</accession>
<evidence type="ECO:0000259" key="1">
    <source>
        <dbReference type="Pfam" id="PF12680"/>
    </source>
</evidence>
<dbReference type="InterPro" id="IPR037401">
    <property type="entry name" value="SnoaL-like"/>
</dbReference>
<protein>
    <recommendedName>
        <fullName evidence="1">SnoaL-like domain-containing protein</fullName>
    </recommendedName>
</protein>
<evidence type="ECO:0000313" key="3">
    <source>
        <dbReference type="Proteomes" id="UP000198914"/>
    </source>
</evidence>
<keyword evidence="3" id="KW-1185">Reference proteome</keyword>
<proteinExistence type="predicted"/>
<evidence type="ECO:0000313" key="2">
    <source>
        <dbReference type="EMBL" id="SDY30831.1"/>
    </source>
</evidence>
<dbReference type="InterPro" id="IPR032710">
    <property type="entry name" value="NTF2-like_dom_sf"/>
</dbReference>
<sequence>MVSVDGNMGDYEMIDPEAVARMAADYTAAWNSKSAEAVASYYAEDGEITINSGDPWSGRSRVKDMAAGFYADVPDLTLSCDDVRCAGNHVIFVWTFTGHDASTGNPLNIRGWEEWDVGDNLKVISSRGWFDADDYARQAQGA</sequence>